<feature type="transmembrane region" description="Helical" evidence="7">
    <location>
        <begin position="168"/>
        <end position="191"/>
    </location>
</feature>
<evidence type="ECO:0000256" key="7">
    <source>
        <dbReference type="SAM" id="Phobius"/>
    </source>
</evidence>
<dbReference type="InterPro" id="IPR012506">
    <property type="entry name" value="TMEM86B-like"/>
</dbReference>
<feature type="compositionally biased region" description="Basic and acidic residues" evidence="6">
    <location>
        <begin position="236"/>
        <end position="255"/>
    </location>
</feature>
<keyword evidence="5 7" id="KW-0472">Membrane</keyword>
<keyword evidence="4 7" id="KW-1133">Transmembrane helix</keyword>
<evidence type="ECO:0000256" key="1">
    <source>
        <dbReference type="ARBA" id="ARBA00004141"/>
    </source>
</evidence>
<feature type="transmembrane region" description="Helical" evidence="7">
    <location>
        <begin position="197"/>
        <end position="216"/>
    </location>
</feature>
<comment type="subcellular location">
    <subcellularLocation>
        <location evidence="1">Membrane</location>
        <topology evidence="1">Multi-pass membrane protein</topology>
    </subcellularLocation>
</comment>
<evidence type="ECO:0000256" key="3">
    <source>
        <dbReference type="ARBA" id="ARBA00022692"/>
    </source>
</evidence>
<feature type="transmembrane region" description="Helical" evidence="7">
    <location>
        <begin position="38"/>
        <end position="54"/>
    </location>
</feature>
<dbReference type="Proteomes" id="UP001316384">
    <property type="component" value="Chromosome"/>
</dbReference>
<evidence type="ECO:0000256" key="2">
    <source>
        <dbReference type="ARBA" id="ARBA00007375"/>
    </source>
</evidence>
<feature type="region of interest" description="Disordered" evidence="6">
    <location>
        <begin position="223"/>
        <end position="255"/>
    </location>
</feature>
<evidence type="ECO:0000256" key="4">
    <source>
        <dbReference type="ARBA" id="ARBA00022989"/>
    </source>
</evidence>
<name>A0ABY5KPJ5_9CELL</name>
<gene>
    <name evidence="8" type="ORF">NP048_02755</name>
</gene>
<dbReference type="EMBL" id="CP101987">
    <property type="protein sequence ID" value="UUI72406.1"/>
    <property type="molecule type" value="Genomic_DNA"/>
</dbReference>
<dbReference type="RefSeq" id="WP_227577967.1">
    <property type="nucleotide sequence ID" value="NZ_CP101987.1"/>
</dbReference>
<keyword evidence="9" id="KW-1185">Reference proteome</keyword>
<dbReference type="Pfam" id="PF07947">
    <property type="entry name" value="YhhN"/>
    <property type="match status" value="1"/>
</dbReference>
<dbReference type="PANTHER" id="PTHR31885">
    <property type="entry name" value="GH04784P"/>
    <property type="match status" value="1"/>
</dbReference>
<evidence type="ECO:0000313" key="8">
    <source>
        <dbReference type="EMBL" id="UUI72406.1"/>
    </source>
</evidence>
<comment type="similarity">
    <text evidence="2">Belongs to the TMEM86 family.</text>
</comment>
<dbReference type="PANTHER" id="PTHR31885:SF6">
    <property type="entry name" value="GH04784P"/>
    <property type="match status" value="1"/>
</dbReference>
<feature type="transmembrane region" description="Helical" evidence="7">
    <location>
        <begin position="88"/>
        <end position="108"/>
    </location>
</feature>
<evidence type="ECO:0000256" key="6">
    <source>
        <dbReference type="SAM" id="MobiDB-lite"/>
    </source>
</evidence>
<protein>
    <submittedName>
        <fullName evidence="8">Lysoplasmalogenase</fullName>
    </submittedName>
</protein>
<sequence length="255" mass="27110">MRRSLSTAARAWAAVAIVLLLVHLTAEATGAQDLSTVSQWTLMPALAAVVLTATRRPRSRLVTWVLVALGFSWLGDLVPSLVADDISFLVMVGFFLLAQVAYVVAFAPFVRRSVVHRRRLLLLPYVAALGTLVALCAPHAGSLLVPVCVYGGMLTAMAVLATGLGRVAALGGAIFLLSDALIALEAFVPSWDLAGQGFWVMLTYTVGQALLAAAVLRRDAAERAPEQQAAPADVAQDERAPRRTGRDDRAGLPHH</sequence>
<reference evidence="8 9" key="1">
    <citation type="submission" date="2022-07" db="EMBL/GenBank/DDBJ databases">
        <title>Novel species in genus cellulomonas.</title>
        <authorList>
            <person name="Ye L."/>
        </authorList>
    </citation>
    <scope>NUCLEOTIDE SEQUENCE [LARGE SCALE GENOMIC DNA]</scope>
    <source>
        <strain evidence="9">zg-B89</strain>
    </source>
</reference>
<organism evidence="8 9">
    <name type="scientific">Cellulomonas xiejunii</name>
    <dbReference type="NCBI Taxonomy" id="2968083"/>
    <lineage>
        <taxon>Bacteria</taxon>
        <taxon>Bacillati</taxon>
        <taxon>Actinomycetota</taxon>
        <taxon>Actinomycetes</taxon>
        <taxon>Micrococcales</taxon>
        <taxon>Cellulomonadaceae</taxon>
        <taxon>Cellulomonas</taxon>
    </lineage>
</organism>
<feature type="transmembrane region" description="Helical" evidence="7">
    <location>
        <begin position="120"/>
        <end position="137"/>
    </location>
</feature>
<accession>A0ABY5KPJ5</accession>
<feature type="transmembrane region" description="Helical" evidence="7">
    <location>
        <begin position="143"/>
        <end position="161"/>
    </location>
</feature>
<feature type="transmembrane region" description="Helical" evidence="7">
    <location>
        <begin position="61"/>
        <end position="82"/>
    </location>
</feature>
<keyword evidence="3 7" id="KW-0812">Transmembrane</keyword>
<evidence type="ECO:0000256" key="5">
    <source>
        <dbReference type="ARBA" id="ARBA00023136"/>
    </source>
</evidence>
<evidence type="ECO:0000313" key="9">
    <source>
        <dbReference type="Proteomes" id="UP001316384"/>
    </source>
</evidence>
<proteinExistence type="inferred from homology"/>